<dbReference type="InterPro" id="IPR011042">
    <property type="entry name" value="6-blade_b-propeller_TolB-like"/>
</dbReference>
<feature type="non-terminal residue" evidence="1">
    <location>
        <position position="1"/>
    </location>
</feature>
<reference evidence="1" key="1">
    <citation type="journal article" date="2014" name="Front. Microbiol.">
        <title>High frequency of phylogenetically diverse reductive dehalogenase-homologous genes in deep subseafloor sedimentary metagenomes.</title>
        <authorList>
            <person name="Kawai M."/>
            <person name="Futagami T."/>
            <person name="Toyoda A."/>
            <person name="Takaki Y."/>
            <person name="Nishi S."/>
            <person name="Hori S."/>
            <person name="Arai W."/>
            <person name="Tsubouchi T."/>
            <person name="Morono Y."/>
            <person name="Uchiyama I."/>
            <person name="Ito T."/>
            <person name="Fujiyama A."/>
            <person name="Inagaki F."/>
            <person name="Takami H."/>
        </authorList>
    </citation>
    <scope>NUCLEOTIDE SEQUENCE</scope>
    <source>
        <strain evidence="1">Expedition CK06-06</strain>
    </source>
</reference>
<dbReference type="SUPFAM" id="SSF82171">
    <property type="entry name" value="DPP6 N-terminal domain-like"/>
    <property type="match status" value="1"/>
</dbReference>
<evidence type="ECO:0000313" key="1">
    <source>
        <dbReference type="EMBL" id="GAG54785.1"/>
    </source>
</evidence>
<protein>
    <recommendedName>
        <fullName evidence="2">Dipeptidylpeptidase IV N-terminal domain-containing protein</fullName>
    </recommendedName>
</protein>
<sequence length="52" mass="6012">FPSWSPDGNYIVFNSSLKHDHNGKLFIVKVKTGEVFFLFDSPGNDVFPDWHK</sequence>
<gene>
    <name evidence="1" type="ORF">S01H4_16407</name>
</gene>
<dbReference type="InterPro" id="IPR011659">
    <property type="entry name" value="WD40"/>
</dbReference>
<evidence type="ECO:0008006" key="2">
    <source>
        <dbReference type="Google" id="ProtNLM"/>
    </source>
</evidence>
<organism evidence="1">
    <name type="scientific">marine sediment metagenome</name>
    <dbReference type="NCBI Taxonomy" id="412755"/>
    <lineage>
        <taxon>unclassified sequences</taxon>
        <taxon>metagenomes</taxon>
        <taxon>ecological metagenomes</taxon>
    </lineage>
</organism>
<dbReference type="AlphaFoldDB" id="X0YFX4"/>
<dbReference type="Gene3D" id="2.120.10.30">
    <property type="entry name" value="TolB, C-terminal domain"/>
    <property type="match status" value="1"/>
</dbReference>
<name>X0YFX4_9ZZZZ</name>
<accession>X0YFX4</accession>
<proteinExistence type="predicted"/>
<comment type="caution">
    <text evidence="1">The sequence shown here is derived from an EMBL/GenBank/DDBJ whole genome shotgun (WGS) entry which is preliminary data.</text>
</comment>
<dbReference type="Pfam" id="PF07676">
    <property type="entry name" value="PD40"/>
    <property type="match status" value="1"/>
</dbReference>
<dbReference type="EMBL" id="BART01007197">
    <property type="protein sequence ID" value="GAG54785.1"/>
    <property type="molecule type" value="Genomic_DNA"/>
</dbReference>